<evidence type="ECO:0008006" key="4">
    <source>
        <dbReference type="Google" id="ProtNLM"/>
    </source>
</evidence>
<feature type="signal peptide" evidence="1">
    <location>
        <begin position="1"/>
        <end position="19"/>
    </location>
</feature>
<name>A0ABY4LKQ3_9FLAO</name>
<keyword evidence="1" id="KW-0732">Signal</keyword>
<sequence length="147" mass="16937">MKKSIFILGLLFITSLSFGQTKVKQDIKAISKTENKTYDPKLFGCWKGSEIGQQQDGVSKYWVSCRFENGTSTLLFVVIYPSGKVDQTTENGKWWVENGKYYELHNYDGVIDVYDYQVTEEGVNFQSVELMGKKDNTYKFTDYKIAD</sequence>
<dbReference type="RefSeq" id="WP_248726048.1">
    <property type="nucleotide sequence ID" value="NZ_CP096829.1"/>
</dbReference>
<reference evidence="2 3" key="1">
    <citation type="submission" date="2022-04" db="EMBL/GenBank/DDBJ databases">
        <authorList>
            <person name="Ra J.-S."/>
            <person name="Kim S.-B."/>
        </authorList>
    </citation>
    <scope>NUCLEOTIDE SEQUENCE [LARGE SCALE GENOMIC DNA]</scope>
    <source>
        <strain evidence="2 3">MMS21-Er5</strain>
    </source>
</reference>
<accession>A0ABY4LKQ3</accession>
<dbReference type="EMBL" id="CP096829">
    <property type="protein sequence ID" value="UPZ13685.1"/>
    <property type="molecule type" value="Genomic_DNA"/>
</dbReference>
<organism evidence="2 3">
    <name type="scientific">Flavobacterium humidisoli</name>
    <dbReference type="NCBI Taxonomy" id="2937442"/>
    <lineage>
        <taxon>Bacteria</taxon>
        <taxon>Pseudomonadati</taxon>
        <taxon>Bacteroidota</taxon>
        <taxon>Flavobacteriia</taxon>
        <taxon>Flavobacteriales</taxon>
        <taxon>Flavobacteriaceae</taxon>
        <taxon>Flavobacterium</taxon>
    </lineage>
</organism>
<feature type="chain" id="PRO_5046407335" description="Lipocalin-like domain-containing protein" evidence="1">
    <location>
        <begin position="20"/>
        <end position="147"/>
    </location>
</feature>
<protein>
    <recommendedName>
        <fullName evidence="4">Lipocalin-like domain-containing protein</fullName>
    </recommendedName>
</protein>
<gene>
    <name evidence="2" type="ORF">M0M44_13095</name>
</gene>
<dbReference type="Proteomes" id="UP000829998">
    <property type="component" value="Chromosome"/>
</dbReference>
<evidence type="ECO:0000256" key="1">
    <source>
        <dbReference type="SAM" id="SignalP"/>
    </source>
</evidence>
<evidence type="ECO:0000313" key="3">
    <source>
        <dbReference type="Proteomes" id="UP000829998"/>
    </source>
</evidence>
<proteinExistence type="predicted"/>
<keyword evidence="3" id="KW-1185">Reference proteome</keyword>
<evidence type="ECO:0000313" key="2">
    <source>
        <dbReference type="EMBL" id="UPZ13685.1"/>
    </source>
</evidence>